<dbReference type="SUPFAM" id="SSF53850">
    <property type="entry name" value="Periplasmic binding protein-like II"/>
    <property type="match status" value="1"/>
</dbReference>
<dbReference type="InterPro" id="IPR050962">
    <property type="entry name" value="Phosphate-bind_PstS"/>
</dbReference>
<keyword evidence="3 4" id="KW-0592">Phosphate transport</keyword>
<comment type="similarity">
    <text evidence="1 4">Belongs to the PstS family.</text>
</comment>
<evidence type="ECO:0000313" key="7">
    <source>
        <dbReference type="EMBL" id="GAA4266536.1"/>
    </source>
</evidence>
<feature type="signal peptide" evidence="5">
    <location>
        <begin position="1"/>
        <end position="28"/>
    </location>
</feature>
<dbReference type="PIRSF" id="PIRSF002756">
    <property type="entry name" value="PstS"/>
    <property type="match status" value="1"/>
</dbReference>
<evidence type="ECO:0000256" key="1">
    <source>
        <dbReference type="ARBA" id="ARBA00008725"/>
    </source>
</evidence>
<gene>
    <name evidence="7" type="primary">pstS</name>
    <name evidence="7" type="ORF">GCM10022256_21480</name>
</gene>
<evidence type="ECO:0000259" key="6">
    <source>
        <dbReference type="Pfam" id="PF12849"/>
    </source>
</evidence>
<name>A0ABP8E2T6_9MICO</name>
<sequence>MIIKRVGSIAAIAIVGALALSSCASNEAAPSSSGSASSSKAVSGTINGIGSSAQGVAETTWAAGFQTANPDATVNYDPQGSGAGRTSFISGAANFAGSDAALSDDELKSTFAGCAAGSKAVDLPVYISPIAIAYNVSGVTDLTLDADSIAGIFKGTIKKWNDAAITKLNPDAKLPDAAITVVHRSDDSGTTFNFTQYLASQAKSTWTAEASQTFPFKVGDAAKGTSGVADAVKNSTNSVTYIDESGAGDLAIAKLMVGGTATKISADGAAAVVAKSPLVTGRESNDLAINIDRTLTDKGDWPMVLVSYLIACDTYKDAKVGKVVKAYATYAASSEGQKAAAAQAGSAPLTDKLSADVATAAATIK</sequence>
<proteinExistence type="inferred from homology"/>
<dbReference type="PANTHER" id="PTHR42996:SF1">
    <property type="entry name" value="PHOSPHATE-BINDING PROTEIN PSTS"/>
    <property type="match status" value="1"/>
</dbReference>
<dbReference type="InterPro" id="IPR005673">
    <property type="entry name" value="ABC_phos-bd_PstS"/>
</dbReference>
<accession>A0ABP8E2T6</accession>
<dbReference type="NCBIfam" id="TIGR00975">
    <property type="entry name" value="3a0107s03"/>
    <property type="match status" value="1"/>
</dbReference>
<dbReference type="InterPro" id="IPR024370">
    <property type="entry name" value="PBP_domain"/>
</dbReference>
<keyword evidence="2 4" id="KW-0813">Transport</keyword>
<evidence type="ECO:0000313" key="8">
    <source>
        <dbReference type="Proteomes" id="UP001501594"/>
    </source>
</evidence>
<dbReference type="Pfam" id="PF12849">
    <property type="entry name" value="PBP_like_2"/>
    <property type="match status" value="1"/>
</dbReference>
<keyword evidence="5" id="KW-0732">Signal</keyword>
<protein>
    <recommendedName>
        <fullName evidence="4">Phosphate-binding protein</fullName>
    </recommendedName>
</protein>
<dbReference type="EMBL" id="BAABAU010000001">
    <property type="protein sequence ID" value="GAA4266536.1"/>
    <property type="molecule type" value="Genomic_DNA"/>
</dbReference>
<evidence type="ECO:0000256" key="5">
    <source>
        <dbReference type="SAM" id="SignalP"/>
    </source>
</evidence>
<reference evidence="8" key="1">
    <citation type="journal article" date="2019" name="Int. J. Syst. Evol. Microbiol.">
        <title>The Global Catalogue of Microorganisms (GCM) 10K type strain sequencing project: providing services to taxonomists for standard genome sequencing and annotation.</title>
        <authorList>
            <consortium name="The Broad Institute Genomics Platform"/>
            <consortium name="The Broad Institute Genome Sequencing Center for Infectious Disease"/>
            <person name="Wu L."/>
            <person name="Ma J."/>
        </authorList>
    </citation>
    <scope>NUCLEOTIDE SEQUENCE [LARGE SCALE GENOMIC DNA]</scope>
    <source>
        <strain evidence="8">JCM 17442</strain>
    </source>
</reference>
<dbReference type="CDD" id="cd13565">
    <property type="entry name" value="PBP2_PstS"/>
    <property type="match status" value="1"/>
</dbReference>
<comment type="caution">
    <text evidence="7">The sequence shown here is derived from an EMBL/GenBank/DDBJ whole genome shotgun (WGS) entry which is preliminary data.</text>
</comment>
<dbReference type="PANTHER" id="PTHR42996">
    <property type="entry name" value="PHOSPHATE-BINDING PROTEIN PSTS"/>
    <property type="match status" value="1"/>
</dbReference>
<feature type="chain" id="PRO_5046652155" description="Phosphate-binding protein" evidence="5">
    <location>
        <begin position="29"/>
        <end position="365"/>
    </location>
</feature>
<feature type="domain" description="PBP" evidence="6">
    <location>
        <begin position="36"/>
        <end position="335"/>
    </location>
</feature>
<dbReference type="Proteomes" id="UP001501594">
    <property type="component" value="Unassembled WGS sequence"/>
</dbReference>
<evidence type="ECO:0000256" key="4">
    <source>
        <dbReference type="PIRNR" id="PIRNR002756"/>
    </source>
</evidence>
<dbReference type="Gene3D" id="3.40.190.10">
    <property type="entry name" value="Periplasmic binding protein-like II"/>
    <property type="match status" value="2"/>
</dbReference>
<dbReference type="RefSeq" id="WP_344795837.1">
    <property type="nucleotide sequence ID" value="NZ_BAABAU010000001.1"/>
</dbReference>
<dbReference type="PROSITE" id="PS51257">
    <property type="entry name" value="PROKAR_LIPOPROTEIN"/>
    <property type="match status" value="1"/>
</dbReference>
<organism evidence="7 8">
    <name type="scientific">Frondihabitans peucedani</name>
    <dbReference type="NCBI Taxonomy" id="598626"/>
    <lineage>
        <taxon>Bacteria</taxon>
        <taxon>Bacillati</taxon>
        <taxon>Actinomycetota</taxon>
        <taxon>Actinomycetes</taxon>
        <taxon>Micrococcales</taxon>
        <taxon>Microbacteriaceae</taxon>
        <taxon>Frondihabitans</taxon>
    </lineage>
</organism>
<evidence type="ECO:0000256" key="3">
    <source>
        <dbReference type="ARBA" id="ARBA00022592"/>
    </source>
</evidence>
<keyword evidence="8" id="KW-1185">Reference proteome</keyword>
<evidence type="ECO:0000256" key="2">
    <source>
        <dbReference type="ARBA" id="ARBA00022448"/>
    </source>
</evidence>